<evidence type="ECO:0000313" key="1">
    <source>
        <dbReference type="EMBL" id="SHI82393.1"/>
    </source>
</evidence>
<evidence type="ECO:0008006" key="3">
    <source>
        <dbReference type="Google" id="ProtNLM"/>
    </source>
</evidence>
<dbReference type="OrthoDB" id="1915540at2"/>
<gene>
    <name evidence="1" type="ORF">SAMN02745163_00802</name>
</gene>
<dbReference type="AlphaFoldDB" id="A0A1M6EAE8"/>
<dbReference type="Proteomes" id="UP000184310">
    <property type="component" value="Unassembled WGS sequence"/>
</dbReference>
<dbReference type="STRING" id="1121302.SAMN02745163_00802"/>
<accession>A0A1M6EAE8</accession>
<dbReference type="EMBL" id="FQZB01000005">
    <property type="protein sequence ID" value="SHI82393.1"/>
    <property type="molecule type" value="Genomic_DNA"/>
</dbReference>
<reference evidence="1 2" key="1">
    <citation type="submission" date="2016-11" db="EMBL/GenBank/DDBJ databases">
        <authorList>
            <person name="Jaros S."/>
            <person name="Januszkiewicz K."/>
            <person name="Wedrychowicz H."/>
        </authorList>
    </citation>
    <scope>NUCLEOTIDE SEQUENCE [LARGE SCALE GENOMIC DNA]</scope>
    <source>
        <strain evidence="1 2">DSM 21758</strain>
    </source>
</reference>
<protein>
    <recommendedName>
        <fullName evidence="3">Type III secretion system, E component of needle</fullName>
    </recommendedName>
</protein>
<sequence>MNNAIENVKTAAHDLQHARQHIQDALNSVEKQENRTKIQGTLSAIDNAITSAQQTINNYMESSK</sequence>
<organism evidence="1 2">
    <name type="scientific">Clostridium cavendishii DSM 21758</name>
    <dbReference type="NCBI Taxonomy" id="1121302"/>
    <lineage>
        <taxon>Bacteria</taxon>
        <taxon>Bacillati</taxon>
        <taxon>Bacillota</taxon>
        <taxon>Clostridia</taxon>
        <taxon>Eubacteriales</taxon>
        <taxon>Clostridiaceae</taxon>
        <taxon>Clostridium</taxon>
    </lineage>
</organism>
<dbReference type="RefSeq" id="WP_072985392.1">
    <property type="nucleotide sequence ID" value="NZ_FQZB01000005.1"/>
</dbReference>
<evidence type="ECO:0000313" key="2">
    <source>
        <dbReference type="Proteomes" id="UP000184310"/>
    </source>
</evidence>
<proteinExistence type="predicted"/>
<name>A0A1M6EAE8_9CLOT</name>
<keyword evidence="2" id="KW-1185">Reference proteome</keyword>